<dbReference type="EMBL" id="BARJ01000021">
    <property type="protein sequence ID" value="GEM18612.1"/>
    <property type="molecule type" value="Genomic_DNA"/>
</dbReference>
<evidence type="ECO:0000313" key="1">
    <source>
        <dbReference type="EMBL" id="GEM18446.1"/>
    </source>
</evidence>
<dbReference type="EMBL" id="BARJ01000014">
    <property type="protein sequence ID" value="GEM18446.1"/>
    <property type="molecule type" value="Genomic_DNA"/>
</dbReference>
<evidence type="ECO:0000313" key="2">
    <source>
        <dbReference type="EMBL" id="GEM18612.1"/>
    </source>
</evidence>
<comment type="caution">
    <text evidence="1">The sequence shown here is derived from an EMBL/GenBank/DDBJ whole genome shotgun (WGS) entry which is preliminary data.</text>
</comment>
<gene>
    <name evidence="1" type="ORF">NBRC3293_2943</name>
    <name evidence="2" type="ORF">NBRC3293_3109</name>
</gene>
<dbReference type="Proteomes" id="UP000484858">
    <property type="component" value="Unassembled WGS sequence"/>
</dbReference>
<name>A0A829XDQ3_GLUOY</name>
<evidence type="ECO:0000313" key="3">
    <source>
        <dbReference type="Proteomes" id="UP000484858"/>
    </source>
</evidence>
<accession>A0A829XDQ3</accession>
<reference evidence="1 3" key="1">
    <citation type="submission" date="2013-04" db="EMBL/GenBank/DDBJ databases">
        <title>Gluconobacter oxydans NBRC 3293 whole genome sequence.</title>
        <authorList>
            <person name="Matsutani M."/>
            <person name="Yakushi T."/>
            <person name="Matsushita K."/>
        </authorList>
    </citation>
    <scope>NUCLEOTIDE SEQUENCE [LARGE SCALE GENOMIC DNA]</scope>
    <source>
        <strain evidence="1 3">NBRC 3293</strain>
    </source>
</reference>
<sequence length="57" mass="6459">MKKIVVGVEPVELWAEPRLWSACRAVHHDARDRETAVPKSTGFTHVESQISTSFVRL</sequence>
<dbReference type="AlphaFoldDB" id="A0A829XDQ3"/>
<organism evidence="1 3">
    <name type="scientific">Gluconobacter oxydans NBRC 3293</name>
    <dbReference type="NCBI Taxonomy" id="1315969"/>
    <lineage>
        <taxon>Bacteria</taxon>
        <taxon>Pseudomonadati</taxon>
        <taxon>Pseudomonadota</taxon>
        <taxon>Alphaproteobacteria</taxon>
        <taxon>Acetobacterales</taxon>
        <taxon>Acetobacteraceae</taxon>
        <taxon>Gluconobacter</taxon>
    </lineage>
</organism>
<proteinExistence type="predicted"/>
<protein>
    <submittedName>
        <fullName evidence="1">Uncharacterized protein</fullName>
    </submittedName>
</protein>